<protein>
    <submittedName>
        <fullName evidence="1">Uncharacterized protein</fullName>
    </submittedName>
</protein>
<dbReference type="Proteomes" id="UP001285441">
    <property type="component" value="Unassembled WGS sequence"/>
</dbReference>
<evidence type="ECO:0000313" key="2">
    <source>
        <dbReference type="Proteomes" id="UP001285441"/>
    </source>
</evidence>
<gene>
    <name evidence="1" type="ORF">B0H63DRAFT_484075</name>
</gene>
<accession>A0AAE0N6M5</accession>
<comment type="caution">
    <text evidence="1">The sequence shown here is derived from an EMBL/GenBank/DDBJ whole genome shotgun (WGS) entry which is preliminary data.</text>
</comment>
<keyword evidence="2" id="KW-1185">Reference proteome</keyword>
<sequence>MSILKWPIFLIICFDRLSSLFMLALSAGMADSTRAWPRRFVSNWLLKLLCHHGPHQVLYYPRITGIWLAPKNANWPRSAMAPA</sequence>
<reference evidence="1" key="2">
    <citation type="submission" date="2023-06" db="EMBL/GenBank/DDBJ databases">
        <authorList>
            <consortium name="Lawrence Berkeley National Laboratory"/>
            <person name="Haridas S."/>
            <person name="Hensen N."/>
            <person name="Bonometti L."/>
            <person name="Westerberg I."/>
            <person name="Brannstrom I.O."/>
            <person name="Guillou S."/>
            <person name="Cros-Aarteil S."/>
            <person name="Calhoun S."/>
            <person name="Kuo A."/>
            <person name="Mondo S."/>
            <person name="Pangilinan J."/>
            <person name="Riley R."/>
            <person name="LaButti K."/>
            <person name="Andreopoulos B."/>
            <person name="Lipzen A."/>
            <person name="Chen C."/>
            <person name="Yanf M."/>
            <person name="Daum C."/>
            <person name="Ng V."/>
            <person name="Clum A."/>
            <person name="Steindorff A."/>
            <person name="Ohm R."/>
            <person name="Martin F."/>
            <person name="Silar P."/>
            <person name="Natvig D."/>
            <person name="Lalanne C."/>
            <person name="Gautier V."/>
            <person name="Ament-velasquez S.L."/>
            <person name="Kruys A."/>
            <person name="Hutchinson M.I."/>
            <person name="Powell A.J."/>
            <person name="Barry K."/>
            <person name="Miller A.N."/>
            <person name="Grigoriev I.V."/>
            <person name="Debuchy R."/>
            <person name="Gladieux P."/>
            <person name="Thoren M.H."/>
            <person name="Johannesson H."/>
        </authorList>
    </citation>
    <scope>NUCLEOTIDE SEQUENCE</scope>
    <source>
        <strain evidence="1">CBS 232.78</strain>
    </source>
</reference>
<dbReference type="EMBL" id="JAULSW010000008">
    <property type="protein sequence ID" value="KAK3372210.1"/>
    <property type="molecule type" value="Genomic_DNA"/>
</dbReference>
<organism evidence="1 2">
    <name type="scientific">Podospora didyma</name>
    <dbReference type="NCBI Taxonomy" id="330526"/>
    <lineage>
        <taxon>Eukaryota</taxon>
        <taxon>Fungi</taxon>
        <taxon>Dikarya</taxon>
        <taxon>Ascomycota</taxon>
        <taxon>Pezizomycotina</taxon>
        <taxon>Sordariomycetes</taxon>
        <taxon>Sordariomycetidae</taxon>
        <taxon>Sordariales</taxon>
        <taxon>Podosporaceae</taxon>
        <taxon>Podospora</taxon>
    </lineage>
</organism>
<feature type="non-terminal residue" evidence="1">
    <location>
        <position position="83"/>
    </location>
</feature>
<reference evidence="1" key="1">
    <citation type="journal article" date="2023" name="Mol. Phylogenet. Evol.">
        <title>Genome-scale phylogeny and comparative genomics of the fungal order Sordariales.</title>
        <authorList>
            <person name="Hensen N."/>
            <person name="Bonometti L."/>
            <person name="Westerberg I."/>
            <person name="Brannstrom I.O."/>
            <person name="Guillou S."/>
            <person name="Cros-Aarteil S."/>
            <person name="Calhoun S."/>
            <person name="Haridas S."/>
            <person name="Kuo A."/>
            <person name="Mondo S."/>
            <person name="Pangilinan J."/>
            <person name="Riley R."/>
            <person name="LaButti K."/>
            <person name="Andreopoulos B."/>
            <person name="Lipzen A."/>
            <person name="Chen C."/>
            <person name="Yan M."/>
            <person name="Daum C."/>
            <person name="Ng V."/>
            <person name="Clum A."/>
            <person name="Steindorff A."/>
            <person name="Ohm R.A."/>
            <person name="Martin F."/>
            <person name="Silar P."/>
            <person name="Natvig D.O."/>
            <person name="Lalanne C."/>
            <person name="Gautier V."/>
            <person name="Ament-Velasquez S.L."/>
            <person name="Kruys A."/>
            <person name="Hutchinson M.I."/>
            <person name="Powell A.J."/>
            <person name="Barry K."/>
            <person name="Miller A.N."/>
            <person name="Grigoriev I.V."/>
            <person name="Debuchy R."/>
            <person name="Gladieux P."/>
            <person name="Hiltunen Thoren M."/>
            <person name="Johannesson H."/>
        </authorList>
    </citation>
    <scope>NUCLEOTIDE SEQUENCE</scope>
    <source>
        <strain evidence="1">CBS 232.78</strain>
    </source>
</reference>
<evidence type="ECO:0000313" key="1">
    <source>
        <dbReference type="EMBL" id="KAK3372210.1"/>
    </source>
</evidence>
<dbReference type="AlphaFoldDB" id="A0AAE0N6M5"/>
<name>A0AAE0N6M5_9PEZI</name>
<proteinExistence type="predicted"/>